<dbReference type="HOGENOM" id="CLU_121884_0_0_5"/>
<dbReference type="Proteomes" id="UP000031368">
    <property type="component" value="Chromosome"/>
</dbReference>
<gene>
    <name evidence="2" type="ORF">RGR602_CH01636</name>
</gene>
<evidence type="ECO:0000313" key="3">
    <source>
        <dbReference type="Proteomes" id="UP000031368"/>
    </source>
</evidence>
<reference evidence="2 3" key="1">
    <citation type="submission" date="2013-11" db="EMBL/GenBank/DDBJ databases">
        <title>Complete genome sequence of Rhizobium gallicum bv. gallicum R602.</title>
        <authorList>
            <person name="Bustos P."/>
            <person name="Santamaria R.I."/>
            <person name="Lozano L."/>
            <person name="Acosta J.L."/>
            <person name="Ormeno-Orrillo E."/>
            <person name="Rogel M.A."/>
            <person name="Romero D."/>
            <person name="Cevallos M.A."/>
            <person name="Martinez-Romero E."/>
            <person name="Gonzalez V."/>
        </authorList>
    </citation>
    <scope>NUCLEOTIDE SEQUENCE [LARGE SCALE GENOMIC DNA]</scope>
    <source>
        <strain evidence="2 3">R602</strain>
    </source>
</reference>
<proteinExistence type="predicted"/>
<keyword evidence="3" id="KW-1185">Reference proteome</keyword>
<dbReference type="RefSeq" id="WP_039844666.1">
    <property type="nucleotide sequence ID" value="NZ_CP006877.1"/>
</dbReference>
<protein>
    <submittedName>
        <fullName evidence="2">Chromate resistance exported protein</fullName>
    </submittedName>
</protein>
<accession>A0A0B4X2S9</accession>
<dbReference type="KEGG" id="rga:RGR602_CH01636"/>
<organism evidence="2 3">
    <name type="scientific">Rhizobium gallicum bv. gallicum R602sp</name>
    <dbReference type="NCBI Taxonomy" id="1041138"/>
    <lineage>
        <taxon>Bacteria</taxon>
        <taxon>Pseudomonadati</taxon>
        <taxon>Pseudomonadota</taxon>
        <taxon>Alphaproteobacteria</taxon>
        <taxon>Hyphomicrobiales</taxon>
        <taxon>Rhizobiaceae</taxon>
        <taxon>Rhizobium/Agrobacterium group</taxon>
        <taxon>Rhizobium</taxon>
    </lineage>
</organism>
<dbReference type="AlphaFoldDB" id="A0A0B4X2S9"/>
<feature type="domain" description="ChrB C-terminal" evidence="1">
    <location>
        <begin position="3"/>
        <end position="136"/>
    </location>
</feature>
<dbReference type="Pfam" id="PF09828">
    <property type="entry name" value="ChrB_C"/>
    <property type="match status" value="1"/>
</dbReference>
<sequence>MKWVTRERPVIDRIACPWLIARFVDKEPEFLFVPPNEVNRVANETGAIPYDVPDVEFTHVGDGCSFDTFVSKYGLDRDPAIVTIAAIVRGADTDRHDLTPQSAGLLAVSMGLRDLSADDHEVLKHGFIIYDALYAWASRRKAETHSWPPVMTSTSA</sequence>
<evidence type="ECO:0000259" key="1">
    <source>
        <dbReference type="Pfam" id="PF09828"/>
    </source>
</evidence>
<name>A0A0B4X2S9_9HYPH</name>
<dbReference type="EMBL" id="CP006877">
    <property type="protein sequence ID" value="AJD40980.1"/>
    <property type="molecule type" value="Genomic_DNA"/>
</dbReference>
<evidence type="ECO:0000313" key="2">
    <source>
        <dbReference type="EMBL" id="AJD40980.1"/>
    </source>
</evidence>
<dbReference type="InterPro" id="IPR018634">
    <property type="entry name" value="ChrB_C"/>
</dbReference>